<dbReference type="Proteomes" id="UP000234882">
    <property type="component" value="Chromosome"/>
</dbReference>
<dbReference type="KEGG" id="paru:CYR75_02355"/>
<gene>
    <name evidence="2" type="ORF">CYR75_02355</name>
</gene>
<evidence type="ECO:0000259" key="1">
    <source>
        <dbReference type="Pfam" id="PF13466"/>
    </source>
</evidence>
<dbReference type="Pfam" id="PF13466">
    <property type="entry name" value="STAS_2"/>
    <property type="match status" value="1"/>
</dbReference>
<feature type="domain" description="MlaB-like STAS" evidence="1">
    <location>
        <begin position="95"/>
        <end position="171"/>
    </location>
</feature>
<name>A0A2K9MCB1_9RHOB</name>
<evidence type="ECO:0000313" key="2">
    <source>
        <dbReference type="EMBL" id="AUM73287.1"/>
    </source>
</evidence>
<protein>
    <recommendedName>
        <fullName evidence="1">MlaB-like STAS domain-containing protein</fullName>
    </recommendedName>
</protein>
<accession>A0A2K9MCB1</accession>
<dbReference type="InterPro" id="IPR036513">
    <property type="entry name" value="STAS_dom_sf"/>
</dbReference>
<sequence>MDLSGMSVRKARLCLRSGWRIGQSPRKRNPFRTWRARSFKFYGLCACTRNLGDRSLGAINPNLTSGWQEGARSHADRECDDDLVRHEGRAMDAPLTLAPRLDLTAARPLAGQIAATTGDLILDASQVAHLGGLCLQILLAAARQCRVEGRGFVIRDRSDGFEAALRQFGVDPCDLAERSRG</sequence>
<dbReference type="EMBL" id="CP025583">
    <property type="protein sequence ID" value="AUM73287.1"/>
    <property type="molecule type" value="Genomic_DNA"/>
</dbReference>
<reference evidence="3" key="1">
    <citation type="submission" date="2017-12" db="EMBL/GenBank/DDBJ databases">
        <title>Genomic analysis of Paracoccus sp. CBA4604.</title>
        <authorList>
            <person name="Roh S.W."/>
            <person name="Kim J.Y."/>
            <person name="Kim J.S."/>
        </authorList>
    </citation>
    <scope>NUCLEOTIDE SEQUENCE [LARGE SCALE GENOMIC DNA]</scope>
    <source>
        <strain evidence="3">CBA4604</strain>
    </source>
</reference>
<evidence type="ECO:0000313" key="3">
    <source>
        <dbReference type="Proteomes" id="UP000234882"/>
    </source>
</evidence>
<dbReference type="InterPro" id="IPR058548">
    <property type="entry name" value="MlaB-like_STAS"/>
</dbReference>
<dbReference type="AlphaFoldDB" id="A0A2K9MCB1"/>
<proteinExistence type="predicted"/>
<dbReference type="Gene3D" id="3.30.750.24">
    <property type="entry name" value="STAS domain"/>
    <property type="match status" value="1"/>
</dbReference>
<keyword evidence="3" id="KW-1185">Reference proteome</keyword>
<organism evidence="2 3">
    <name type="scientific">Paracoccus jeotgali</name>
    <dbReference type="NCBI Taxonomy" id="2065379"/>
    <lineage>
        <taxon>Bacteria</taxon>
        <taxon>Pseudomonadati</taxon>
        <taxon>Pseudomonadota</taxon>
        <taxon>Alphaproteobacteria</taxon>
        <taxon>Rhodobacterales</taxon>
        <taxon>Paracoccaceae</taxon>
        <taxon>Paracoccus</taxon>
    </lineage>
</organism>
<dbReference type="SUPFAM" id="SSF52091">
    <property type="entry name" value="SpoIIaa-like"/>
    <property type="match status" value="1"/>
</dbReference>